<dbReference type="Proteomes" id="UP000232722">
    <property type="component" value="Unassembled WGS sequence"/>
</dbReference>
<proteinExistence type="predicted"/>
<reference evidence="1 2" key="1">
    <citation type="submission" date="2016-04" db="EMBL/GenBank/DDBJ databases">
        <title>Genome analyses suggest a sexual origin of heterokaryosis in a supposedly ancient asexual fungus.</title>
        <authorList>
            <person name="Ropars J."/>
            <person name="Sedzielewska K."/>
            <person name="Noel J."/>
            <person name="Charron P."/>
            <person name="Farinelli L."/>
            <person name="Marton T."/>
            <person name="Kruger M."/>
            <person name="Pelin A."/>
            <person name="Brachmann A."/>
            <person name="Corradi N."/>
        </authorList>
    </citation>
    <scope>NUCLEOTIDE SEQUENCE [LARGE SCALE GENOMIC DNA]</scope>
    <source>
        <strain evidence="1 2">A5</strain>
    </source>
</reference>
<dbReference type="EMBL" id="LLXJ01005776">
    <property type="protein sequence ID" value="PKB94628.1"/>
    <property type="molecule type" value="Genomic_DNA"/>
</dbReference>
<name>A0A2N0NJ82_9GLOM</name>
<accession>A0A2N0NJ82</accession>
<reference evidence="1 2" key="2">
    <citation type="submission" date="2017-09" db="EMBL/GenBank/DDBJ databases">
        <title>Extensive intraspecific genome diversity in a model arbuscular mycorrhizal fungus.</title>
        <authorList>
            <person name="Chen E.C."/>
            <person name="Morin E."/>
            <person name="Beaudet D."/>
            <person name="Noel J."/>
            <person name="Ndikumana S."/>
            <person name="Charron P."/>
            <person name="St-Onge C."/>
            <person name="Giorgi J."/>
            <person name="Grigoriev I.V."/>
            <person name="Roux C."/>
            <person name="Martin F.M."/>
            <person name="Corradi N."/>
        </authorList>
    </citation>
    <scope>NUCLEOTIDE SEQUENCE [LARGE SCALE GENOMIC DNA]</scope>
    <source>
        <strain evidence="1 2">A5</strain>
    </source>
</reference>
<comment type="caution">
    <text evidence="1">The sequence shown here is derived from an EMBL/GenBank/DDBJ whole genome shotgun (WGS) entry which is preliminary data.</text>
</comment>
<evidence type="ECO:0000313" key="1">
    <source>
        <dbReference type="EMBL" id="PKB94628.1"/>
    </source>
</evidence>
<protein>
    <submittedName>
        <fullName evidence="1">Uncharacterized protein</fullName>
    </submittedName>
</protein>
<sequence length="65" mass="7821">MKLLALEICKIIRPEINEIEAPKNYIDLMNGIQTRDNVNVNHHMTFKLLRQRINLKKEYKKMINK</sequence>
<organism evidence="1 2">
    <name type="scientific">Rhizophagus irregularis</name>
    <dbReference type="NCBI Taxonomy" id="588596"/>
    <lineage>
        <taxon>Eukaryota</taxon>
        <taxon>Fungi</taxon>
        <taxon>Fungi incertae sedis</taxon>
        <taxon>Mucoromycota</taxon>
        <taxon>Glomeromycotina</taxon>
        <taxon>Glomeromycetes</taxon>
        <taxon>Glomerales</taxon>
        <taxon>Glomeraceae</taxon>
        <taxon>Rhizophagus</taxon>
    </lineage>
</organism>
<dbReference type="AlphaFoldDB" id="A0A2N0NJ82"/>
<evidence type="ECO:0000313" key="2">
    <source>
        <dbReference type="Proteomes" id="UP000232722"/>
    </source>
</evidence>
<gene>
    <name evidence="1" type="ORF">RhiirA5_438357</name>
</gene>